<feature type="region of interest" description="Disordered" evidence="1">
    <location>
        <begin position="44"/>
        <end position="63"/>
    </location>
</feature>
<protein>
    <recommendedName>
        <fullName evidence="4">CchlP</fullName>
    </recommendedName>
</protein>
<accession>A0A5J6GGH9</accession>
<evidence type="ECO:0000313" key="2">
    <source>
        <dbReference type="EMBL" id="QEU95070.1"/>
    </source>
</evidence>
<proteinExistence type="predicted"/>
<dbReference type="KEGG" id="ska:CP970_32935"/>
<reference evidence="2 3" key="1">
    <citation type="submission" date="2017-09" db="EMBL/GenBank/DDBJ databases">
        <authorList>
            <person name="Lee N."/>
            <person name="Cho B.-K."/>
        </authorList>
    </citation>
    <scope>NUCLEOTIDE SEQUENCE [LARGE SCALE GENOMIC DNA]</scope>
    <source>
        <strain evidence="2 3">ATCC 12853</strain>
    </source>
</reference>
<dbReference type="OrthoDB" id="3870696at2"/>
<dbReference type="EMBL" id="CP023699">
    <property type="protein sequence ID" value="QEU95070.1"/>
    <property type="molecule type" value="Genomic_DNA"/>
</dbReference>
<evidence type="ECO:0000313" key="3">
    <source>
        <dbReference type="Proteomes" id="UP000325529"/>
    </source>
</evidence>
<dbReference type="AlphaFoldDB" id="A0A5J6GGH9"/>
<sequence length="140" mass="14728">MDAELTALATAGATALVQQMVTDGWGQVRDRVAGFFARGDADDEEAVAGELEESRGDLTAARDSADAEAEADVLAAWRGRMRRALRADPAAAAELRALLEELSPRAEREGRGGDVYNTLNGGVHYGVVIQSGSIGEVRNG</sequence>
<organism evidence="2 3">
    <name type="scientific">Streptomyces kanamyceticus</name>
    <dbReference type="NCBI Taxonomy" id="1967"/>
    <lineage>
        <taxon>Bacteria</taxon>
        <taxon>Bacillati</taxon>
        <taxon>Actinomycetota</taxon>
        <taxon>Actinomycetes</taxon>
        <taxon>Kitasatosporales</taxon>
        <taxon>Streptomycetaceae</taxon>
        <taxon>Streptomyces</taxon>
    </lineage>
</organism>
<dbReference type="RefSeq" id="WP_055554344.1">
    <property type="nucleotide sequence ID" value="NZ_CP023699.1"/>
</dbReference>
<keyword evidence="3" id="KW-1185">Reference proteome</keyword>
<evidence type="ECO:0008006" key="4">
    <source>
        <dbReference type="Google" id="ProtNLM"/>
    </source>
</evidence>
<dbReference type="Proteomes" id="UP000325529">
    <property type="component" value="Chromosome"/>
</dbReference>
<evidence type="ECO:0000256" key="1">
    <source>
        <dbReference type="SAM" id="MobiDB-lite"/>
    </source>
</evidence>
<gene>
    <name evidence="2" type="ORF">CP970_32935</name>
</gene>
<name>A0A5J6GGH9_STRKN</name>